<accession>A0A061E436</accession>
<dbReference type="Proteomes" id="UP000026915">
    <property type="component" value="Chromosome 2"/>
</dbReference>
<dbReference type="AlphaFoldDB" id="A0A061E436"/>
<gene>
    <name evidence="1" type="ORF">TCM_008454</name>
</gene>
<evidence type="ECO:0000313" key="2">
    <source>
        <dbReference type="Proteomes" id="UP000026915"/>
    </source>
</evidence>
<name>A0A061E436_THECC</name>
<evidence type="ECO:0000313" key="1">
    <source>
        <dbReference type="EMBL" id="EOX99690.1"/>
    </source>
</evidence>
<reference evidence="1 2" key="1">
    <citation type="journal article" date="2013" name="Genome Biol.">
        <title>The genome sequence of the most widely cultivated cacao type and its use to identify candidate genes regulating pod color.</title>
        <authorList>
            <person name="Motamayor J.C."/>
            <person name="Mockaitis K."/>
            <person name="Schmutz J."/>
            <person name="Haiminen N."/>
            <person name="Iii D.L."/>
            <person name="Cornejo O."/>
            <person name="Findley S.D."/>
            <person name="Zheng P."/>
            <person name="Utro F."/>
            <person name="Royaert S."/>
            <person name="Saski C."/>
            <person name="Jenkins J."/>
            <person name="Podicheti R."/>
            <person name="Zhao M."/>
            <person name="Scheffler B.E."/>
            <person name="Stack J.C."/>
            <person name="Feltus F.A."/>
            <person name="Mustiga G.M."/>
            <person name="Amores F."/>
            <person name="Phillips W."/>
            <person name="Marelli J.P."/>
            <person name="May G.D."/>
            <person name="Shapiro H."/>
            <person name="Ma J."/>
            <person name="Bustamante C.D."/>
            <person name="Schnell R.J."/>
            <person name="Main D."/>
            <person name="Gilbert D."/>
            <person name="Parida L."/>
            <person name="Kuhn D.N."/>
        </authorList>
    </citation>
    <scope>NUCLEOTIDE SEQUENCE [LARGE SCALE GENOMIC DNA]</scope>
    <source>
        <strain evidence="2">cv. Matina 1-6</strain>
    </source>
</reference>
<dbReference type="HOGENOM" id="CLU_2487905_0_0_1"/>
<organism evidence="1 2">
    <name type="scientific">Theobroma cacao</name>
    <name type="common">Cacao</name>
    <name type="synonym">Cocoa</name>
    <dbReference type="NCBI Taxonomy" id="3641"/>
    <lineage>
        <taxon>Eukaryota</taxon>
        <taxon>Viridiplantae</taxon>
        <taxon>Streptophyta</taxon>
        <taxon>Embryophyta</taxon>
        <taxon>Tracheophyta</taxon>
        <taxon>Spermatophyta</taxon>
        <taxon>Magnoliopsida</taxon>
        <taxon>eudicotyledons</taxon>
        <taxon>Gunneridae</taxon>
        <taxon>Pentapetalae</taxon>
        <taxon>rosids</taxon>
        <taxon>malvids</taxon>
        <taxon>Malvales</taxon>
        <taxon>Malvaceae</taxon>
        <taxon>Byttnerioideae</taxon>
        <taxon>Theobroma</taxon>
    </lineage>
</organism>
<sequence length="87" mass="9618">MVPLGLANATEKEGSSRKISPRLKSCSWVGGRGSVDCRKAVIPGTRNSCFNVLMMGIVMGSHFLYSWCFDFRFQMLCMCLLGFVLSS</sequence>
<protein>
    <submittedName>
        <fullName evidence="1">Uncharacterized protein</fullName>
    </submittedName>
</protein>
<dbReference type="InParanoid" id="A0A061E436"/>
<proteinExistence type="predicted"/>
<keyword evidence="2" id="KW-1185">Reference proteome</keyword>
<dbReference type="EMBL" id="CM001880">
    <property type="protein sequence ID" value="EOX99690.1"/>
    <property type="molecule type" value="Genomic_DNA"/>
</dbReference>
<dbReference type="Gramene" id="EOX99690">
    <property type="protein sequence ID" value="EOX99690"/>
    <property type="gene ID" value="TCM_008454"/>
</dbReference>